<dbReference type="Proteomes" id="UP000282185">
    <property type="component" value="Unassembled WGS sequence"/>
</dbReference>
<evidence type="ECO:0000259" key="2">
    <source>
        <dbReference type="Pfam" id="PF06283"/>
    </source>
</evidence>
<feature type="domain" description="ThuA-like" evidence="2">
    <location>
        <begin position="18"/>
        <end position="241"/>
    </location>
</feature>
<dbReference type="InterPro" id="IPR029062">
    <property type="entry name" value="Class_I_gatase-like"/>
</dbReference>
<dbReference type="OrthoDB" id="9785923at2"/>
<dbReference type="PANTHER" id="PTHR40469:SF2">
    <property type="entry name" value="GALACTOSE-BINDING DOMAIN-LIKE SUPERFAMILY PROTEIN"/>
    <property type="match status" value="1"/>
</dbReference>
<dbReference type="AlphaFoldDB" id="A0A345YS66"/>
<dbReference type="EMBL" id="CP031356">
    <property type="protein sequence ID" value="AXK46768.1"/>
    <property type="molecule type" value="Genomic_DNA"/>
</dbReference>
<organism evidence="4 6">
    <name type="scientific">Brachybacterium saurashtrense</name>
    <dbReference type="NCBI Taxonomy" id="556288"/>
    <lineage>
        <taxon>Bacteria</taxon>
        <taxon>Bacillati</taxon>
        <taxon>Actinomycetota</taxon>
        <taxon>Actinomycetes</taxon>
        <taxon>Micrococcales</taxon>
        <taxon>Dermabacteraceae</taxon>
        <taxon>Brachybacterium</taxon>
    </lineage>
</organism>
<gene>
    <name evidence="3" type="ORF">DWV08_14890</name>
    <name evidence="4" type="ORF">DXU92_09510</name>
</gene>
<proteinExistence type="predicted"/>
<dbReference type="InterPro" id="IPR029010">
    <property type="entry name" value="ThuA-like"/>
</dbReference>
<evidence type="ECO:0000313" key="4">
    <source>
        <dbReference type="EMBL" id="RRR22483.1"/>
    </source>
</evidence>
<sequence>MTDQTTPAAADAGAPRTALVVRGGWDGHQPVEATNLFIPFLEENGFTVRIEESPAIYADAEYMATVDLIVQCNTMNTIERPQFEGLRAAIEAGTGMAGWHGGIADSYRNESDYLTLIGGQFGCHPGKHPDERKGEQADNYVPYTVNMLPAAAEHPITAGISDFDLVTEQYWVLSDDLIDVLATTTQKVREWDPWHREVTSPALWTRQWGEGRIFVSTPGHRVEVLEDPNVRTLIERGMLWAARGSAMPYGEHGTTGRGTTAHTTTTTTEAAR</sequence>
<accession>A0A345YS66</accession>
<reference evidence="4 6" key="2">
    <citation type="submission" date="2018-08" db="EMBL/GenBank/DDBJ databases">
        <title>Brachybacterium saurashtrense DSM 23186.</title>
        <authorList>
            <person name="Li Y."/>
        </authorList>
    </citation>
    <scope>NUCLEOTIDE SEQUENCE [LARGE SCALE GENOMIC DNA]</scope>
    <source>
        <strain evidence="4 6">DSM 23186</strain>
    </source>
</reference>
<dbReference type="EMBL" id="QSWH01000004">
    <property type="protein sequence ID" value="RRR22483.1"/>
    <property type="molecule type" value="Genomic_DNA"/>
</dbReference>
<name>A0A345YS66_9MICO</name>
<dbReference type="Gene3D" id="3.40.50.880">
    <property type="match status" value="1"/>
</dbReference>
<evidence type="ECO:0000313" key="6">
    <source>
        <dbReference type="Proteomes" id="UP000282185"/>
    </source>
</evidence>
<dbReference type="SUPFAM" id="SSF52317">
    <property type="entry name" value="Class I glutamine amidotransferase-like"/>
    <property type="match status" value="1"/>
</dbReference>
<feature type="compositionally biased region" description="Low complexity" evidence="1">
    <location>
        <begin position="257"/>
        <end position="272"/>
    </location>
</feature>
<dbReference type="Proteomes" id="UP000254236">
    <property type="component" value="Chromosome"/>
</dbReference>
<feature type="region of interest" description="Disordered" evidence="1">
    <location>
        <begin position="249"/>
        <end position="272"/>
    </location>
</feature>
<protein>
    <recommendedName>
        <fullName evidence="2">ThuA-like domain-containing protein</fullName>
    </recommendedName>
</protein>
<evidence type="ECO:0000313" key="5">
    <source>
        <dbReference type="Proteomes" id="UP000254236"/>
    </source>
</evidence>
<keyword evidence="5" id="KW-1185">Reference proteome</keyword>
<evidence type="ECO:0000313" key="3">
    <source>
        <dbReference type="EMBL" id="AXK46768.1"/>
    </source>
</evidence>
<dbReference type="Pfam" id="PF06283">
    <property type="entry name" value="ThuA"/>
    <property type="match status" value="1"/>
</dbReference>
<dbReference type="PANTHER" id="PTHR40469">
    <property type="entry name" value="SECRETED GLYCOSYL HYDROLASE"/>
    <property type="match status" value="1"/>
</dbReference>
<reference evidence="3 5" key="1">
    <citation type="submission" date="2018-07" db="EMBL/GenBank/DDBJ databases">
        <title>Brachybacterium saurashtrense DSM 23186 genome sequence.</title>
        <authorList>
            <person name="Guo L."/>
        </authorList>
    </citation>
    <scope>NUCLEOTIDE SEQUENCE [LARGE SCALE GENOMIC DNA]</scope>
    <source>
        <strain evidence="3 5">DSM 23186</strain>
    </source>
</reference>
<evidence type="ECO:0000256" key="1">
    <source>
        <dbReference type="SAM" id="MobiDB-lite"/>
    </source>
</evidence>
<dbReference type="KEGG" id="bsau:DWV08_14890"/>
<dbReference type="RefSeq" id="WP_115414515.1">
    <property type="nucleotide sequence ID" value="NZ_CP031356.1"/>
</dbReference>